<dbReference type="GO" id="GO:0006508">
    <property type="term" value="P:proteolysis"/>
    <property type="evidence" value="ECO:0007669"/>
    <property type="project" value="UniProtKB-KW"/>
</dbReference>
<dbReference type="Gene3D" id="3.10.620.30">
    <property type="match status" value="1"/>
</dbReference>
<sequence>MHQEPHEMSFEYSITYKAENEYENPVENASWQFLIVPENNDTQELMRVDIKNSLGAKNEFSENGYGFRTVRINTLEKFQKLNFSATFKLKKKSFNPFGQVPIFDIASNYELVQSLYFKVDFEPFLGQTKFTTLPQASINLFVFDPALSIFDNLQKLNTWVYQFIKFNTGVTHVNTLLKEILENPEGVCQDFAHLFCALARANKIPARYVSGYLHQGNGYFGDSQMHAWAETYVPQVGWVGFDPTNNLLVDDNHIKVAHGKDFNDCSPLKGVVYSHGANKTSHSVEVQAQQ</sequence>
<dbReference type="InterPro" id="IPR002931">
    <property type="entry name" value="Transglutaminase-like"/>
</dbReference>
<keyword evidence="2" id="KW-0645">Protease</keyword>
<dbReference type="InterPro" id="IPR038765">
    <property type="entry name" value="Papain-like_cys_pep_sf"/>
</dbReference>
<accession>A0A1M4ZD84</accession>
<proteinExistence type="predicted"/>
<keyword evidence="2" id="KW-0378">Hydrolase</keyword>
<feature type="domain" description="Transglutaminase-like" evidence="1">
    <location>
        <begin position="180"/>
        <end position="245"/>
    </location>
</feature>
<dbReference type="PANTHER" id="PTHR33490:SF6">
    <property type="entry name" value="SLL1049 PROTEIN"/>
    <property type="match status" value="1"/>
</dbReference>
<organism evidence="2 3">
    <name type="scientific">Arenibacter palladensis</name>
    <dbReference type="NCBI Taxonomy" id="237373"/>
    <lineage>
        <taxon>Bacteria</taxon>
        <taxon>Pseudomonadati</taxon>
        <taxon>Bacteroidota</taxon>
        <taxon>Flavobacteriia</taxon>
        <taxon>Flavobacteriales</taxon>
        <taxon>Flavobacteriaceae</taxon>
        <taxon>Arenibacter</taxon>
    </lineage>
</organism>
<dbReference type="PANTHER" id="PTHR33490">
    <property type="entry name" value="BLR5614 PROTEIN-RELATED"/>
    <property type="match status" value="1"/>
</dbReference>
<dbReference type="AlphaFoldDB" id="A0A1M4ZD84"/>
<evidence type="ECO:0000259" key="1">
    <source>
        <dbReference type="SMART" id="SM00460"/>
    </source>
</evidence>
<dbReference type="SUPFAM" id="SSF54001">
    <property type="entry name" value="Cysteine proteinases"/>
    <property type="match status" value="1"/>
</dbReference>
<reference evidence="3" key="1">
    <citation type="submission" date="2016-11" db="EMBL/GenBank/DDBJ databases">
        <authorList>
            <person name="Varghese N."/>
            <person name="Submissions S."/>
        </authorList>
    </citation>
    <scope>NUCLEOTIDE SEQUENCE [LARGE SCALE GENOMIC DNA]</scope>
    <source>
        <strain evidence="3">DSM 17539</strain>
    </source>
</reference>
<dbReference type="GO" id="GO:0008233">
    <property type="term" value="F:peptidase activity"/>
    <property type="evidence" value="ECO:0007669"/>
    <property type="project" value="UniProtKB-KW"/>
</dbReference>
<dbReference type="EMBL" id="FQUX01000002">
    <property type="protein sequence ID" value="SHF15981.1"/>
    <property type="molecule type" value="Genomic_DNA"/>
</dbReference>
<dbReference type="Proteomes" id="UP000184406">
    <property type="component" value="Unassembled WGS sequence"/>
</dbReference>
<keyword evidence="3" id="KW-1185">Reference proteome</keyword>
<gene>
    <name evidence="2" type="ORF">SAMN03080594_102789</name>
</gene>
<evidence type="ECO:0000313" key="2">
    <source>
        <dbReference type="EMBL" id="SHF15981.1"/>
    </source>
</evidence>
<protein>
    <submittedName>
        <fullName evidence="2">Transglutaminase-like enzyme, putative cysteine protease</fullName>
    </submittedName>
</protein>
<name>A0A1M4ZD84_9FLAO</name>
<evidence type="ECO:0000313" key="3">
    <source>
        <dbReference type="Proteomes" id="UP000184406"/>
    </source>
</evidence>
<dbReference type="SMART" id="SM00460">
    <property type="entry name" value="TGc"/>
    <property type="match status" value="1"/>
</dbReference>
<dbReference type="Pfam" id="PF01841">
    <property type="entry name" value="Transglut_core"/>
    <property type="match status" value="1"/>
</dbReference>